<accession>A0AAF0TKZ9</accession>
<evidence type="ECO:0008006" key="13">
    <source>
        <dbReference type="Google" id="ProtNLM"/>
    </source>
</evidence>
<feature type="transmembrane region" description="Helical" evidence="10">
    <location>
        <begin position="6"/>
        <end position="27"/>
    </location>
</feature>
<keyword evidence="8 10" id="KW-1133">Transmembrane helix</keyword>
<evidence type="ECO:0000256" key="2">
    <source>
        <dbReference type="ARBA" id="ARBA00004643"/>
    </source>
</evidence>
<comment type="subunit">
    <text evidence="4">Component of the oligosaccharyltransferase (OST) complex.</text>
</comment>
<dbReference type="SUPFAM" id="SSF103464">
    <property type="entry name" value="Oligosaccharyltransferase subunit ost4p"/>
    <property type="match status" value="1"/>
</dbReference>
<evidence type="ECO:0000256" key="8">
    <source>
        <dbReference type="ARBA" id="ARBA00022989"/>
    </source>
</evidence>
<name>A0AAF0TKZ9_SOLVR</name>
<evidence type="ECO:0000256" key="7">
    <source>
        <dbReference type="ARBA" id="ARBA00022968"/>
    </source>
</evidence>
<proteinExistence type="inferred from homology"/>
<evidence type="ECO:0000256" key="3">
    <source>
        <dbReference type="ARBA" id="ARBA00007685"/>
    </source>
</evidence>
<comment type="subcellular location">
    <subcellularLocation>
        <location evidence="2">Endoplasmic reticulum membrane</location>
        <topology evidence="2">Single-pass type III membrane protein</topology>
    </subcellularLocation>
</comment>
<evidence type="ECO:0000313" key="11">
    <source>
        <dbReference type="EMBL" id="WMV23466.1"/>
    </source>
</evidence>
<evidence type="ECO:0000256" key="4">
    <source>
        <dbReference type="ARBA" id="ARBA00011157"/>
    </source>
</evidence>
<dbReference type="InterPro" id="IPR018943">
    <property type="entry name" value="Oligosaccaryltransferase"/>
</dbReference>
<comment type="function">
    <text evidence="1">Subunit of the oligosaccharyl transferase (OST) complex that catalyzes the initial transfer of a defined glycan (Glc(3)Man(9)GlcNAc(2) in eukaryotes) from the lipid carrier dolichol-pyrophosphate to an asparagine residue within an Asn-X-Ser/Thr consensus motif in nascent polypeptide chains, the first step in protein N-glycosylation. N-glycosylation occurs cotranslationally and the complex associates with the Sec61 complex at the channel-forming translocon complex that mediates protein translocation across the endoplasmic reticulum (ER). All subunits are required for a maximal enzyme activity.</text>
</comment>
<comment type="similarity">
    <text evidence="3">Belongs to the OST4 family.</text>
</comment>
<evidence type="ECO:0000313" key="12">
    <source>
        <dbReference type="Proteomes" id="UP001234989"/>
    </source>
</evidence>
<dbReference type="PANTHER" id="PTHR28677">
    <property type="entry name" value="DOLICHYL-DIPHOSPHOOLIGOSACCHARIDE--PROTEIN GLYCOSYLTRANSFERASE SUBUNIT 4A-RELATED"/>
    <property type="match status" value="1"/>
</dbReference>
<keyword evidence="6" id="KW-0256">Endoplasmic reticulum</keyword>
<dbReference type="Proteomes" id="UP001234989">
    <property type="component" value="Chromosome 4"/>
</dbReference>
<keyword evidence="5 10" id="KW-0812">Transmembrane</keyword>
<organism evidence="11 12">
    <name type="scientific">Solanum verrucosum</name>
    <dbReference type="NCBI Taxonomy" id="315347"/>
    <lineage>
        <taxon>Eukaryota</taxon>
        <taxon>Viridiplantae</taxon>
        <taxon>Streptophyta</taxon>
        <taxon>Embryophyta</taxon>
        <taxon>Tracheophyta</taxon>
        <taxon>Spermatophyta</taxon>
        <taxon>Magnoliopsida</taxon>
        <taxon>eudicotyledons</taxon>
        <taxon>Gunneridae</taxon>
        <taxon>Pentapetalae</taxon>
        <taxon>asterids</taxon>
        <taxon>lamiids</taxon>
        <taxon>Solanales</taxon>
        <taxon>Solanaceae</taxon>
        <taxon>Solanoideae</taxon>
        <taxon>Solaneae</taxon>
        <taxon>Solanum</taxon>
    </lineage>
</organism>
<dbReference type="GO" id="GO:0005789">
    <property type="term" value="C:endoplasmic reticulum membrane"/>
    <property type="evidence" value="ECO:0007669"/>
    <property type="project" value="UniProtKB-SubCell"/>
</dbReference>
<gene>
    <name evidence="11" type="ORF">MTR67_016851</name>
</gene>
<sequence>MDDQDLGFFANFLGIFIFVFVIAYHYVVADPKYLGN</sequence>
<protein>
    <recommendedName>
        <fullName evidence="13">Dolichyl-diphosphooligosaccharide--protein glycosyltransferase subunit 4A</fullName>
    </recommendedName>
</protein>
<dbReference type="AlphaFoldDB" id="A0AAF0TKZ9"/>
<evidence type="ECO:0000256" key="5">
    <source>
        <dbReference type="ARBA" id="ARBA00022692"/>
    </source>
</evidence>
<dbReference type="EMBL" id="CP133615">
    <property type="protein sequence ID" value="WMV23466.1"/>
    <property type="molecule type" value="Genomic_DNA"/>
</dbReference>
<evidence type="ECO:0000256" key="10">
    <source>
        <dbReference type="SAM" id="Phobius"/>
    </source>
</evidence>
<dbReference type="InterPro" id="IPR036330">
    <property type="entry name" value="Ost4p_sf"/>
</dbReference>
<dbReference type="InterPro" id="IPR044165">
    <property type="entry name" value="OST4_plant"/>
</dbReference>
<dbReference type="Pfam" id="PF10215">
    <property type="entry name" value="Ost4"/>
    <property type="match status" value="1"/>
</dbReference>
<evidence type="ECO:0000256" key="9">
    <source>
        <dbReference type="ARBA" id="ARBA00023136"/>
    </source>
</evidence>
<evidence type="ECO:0000256" key="6">
    <source>
        <dbReference type="ARBA" id="ARBA00022824"/>
    </source>
</evidence>
<keyword evidence="9 10" id="KW-0472">Membrane</keyword>
<reference evidence="11" key="1">
    <citation type="submission" date="2023-08" db="EMBL/GenBank/DDBJ databases">
        <title>A de novo genome assembly of Solanum verrucosum Schlechtendal, a Mexican diploid species geographically isolated from the other diploid A-genome species in potato relatives.</title>
        <authorList>
            <person name="Hosaka K."/>
        </authorList>
    </citation>
    <scope>NUCLEOTIDE SEQUENCE</scope>
    <source>
        <tissue evidence="11">Young leaves</tissue>
    </source>
</reference>
<dbReference type="PANTHER" id="PTHR28677:SF4">
    <property type="entry name" value="DOLICHYL-DIPHOSPHOOLIGOSACCHARIDE--PROTEIN GLYCOSYLTRANSFERASE SUBUNIT 4B-RELATED"/>
    <property type="match status" value="1"/>
</dbReference>
<keyword evidence="12" id="KW-1185">Reference proteome</keyword>
<keyword evidence="7" id="KW-0735">Signal-anchor</keyword>
<evidence type="ECO:0000256" key="1">
    <source>
        <dbReference type="ARBA" id="ARBA00002791"/>
    </source>
</evidence>